<feature type="transmembrane region" description="Helical" evidence="7">
    <location>
        <begin position="188"/>
        <end position="221"/>
    </location>
</feature>
<feature type="transmembrane region" description="Helical" evidence="7">
    <location>
        <begin position="83"/>
        <end position="108"/>
    </location>
</feature>
<evidence type="ECO:0000256" key="5">
    <source>
        <dbReference type="ARBA" id="ARBA00022989"/>
    </source>
</evidence>
<evidence type="ECO:0000256" key="2">
    <source>
        <dbReference type="ARBA" id="ARBA00022448"/>
    </source>
</evidence>
<dbReference type="InterPro" id="IPR035906">
    <property type="entry name" value="MetI-like_sf"/>
</dbReference>
<dbReference type="Pfam" id="PF00528">
    <property type="entry name" value="BPD_transp_1"/>
    <property type="match status" value="1"/>
</dbReference>
<feature type="transmembrane region" description="Helical" evidence="7">
    <location>
        <begin position="24"/>
        <end position="45"/>
    </location>
</feature>
<name>A0ABN2IB57_9MICO</name>
<evidence type="ECO:0000313" key="10">
    <source>
        <dbReference type="Proteomes" id="UP001501690"/>
    </source>
</evidence>
<evidence type="ECO:0000259" key="8">
    <source>
        <dbReference type="PROSITE" id="PS50928"/>
    </source>
</evidence>
<sequence length="279" mass="30509">MALSTVTAVAPPTRRRSSARTLRSARKAGLGILGVVGFLFTWQMIPTLGIVNPEYLPYATEVLGNLIGEMRDLEFWRNVGRTVSLWAVGLLIATVAAIILGTIVGLAPFLRRATHTTVEFLRPIPSVALIPLAILIFGLQPQAGIVIIVYATFWQVFVQVLYGVADIDTVARDTARSFGLTRASQYRYLVFPTALPYLMTGLRLGAAVALILTVTAELIIGIPGIGRQITYAQSIGDWVTVYTYVVVAGLLGLIVNLLFRFIERRALSWHQSVRGDEVL</sequence>
<feature type="transmembrane region" description="Helical" evidence="7">
    <location>
        <begin position="120"/>
        <end position="139"/>
    </location>
</feature>
<keyword evidence="6 7" id="KW-0472">Membrane</keyword>
<evidence type="ECO:0000313" key="9">
    <source>
        <dbReference type="EMBL" id="GAA1701635.1"/>
    </source>
</evidence>
<dbReference type="CDD" id="cd06261">
    <property type="entry name" value="TM_PBP2"/>
    <property type="match status" value="1"/>
</dbReference>
<dbReference type="PANTHER" id="PTHR30151">
    <property type="entry name" value="ALKANE SULFONATE ABC TRANSPORTER-RELATED, MEMBRANE SUBUNIT"/>
    <property type="match status" value="1"/>
</dbReference>
<dbReference type="PANTHER" id="PTHR30151:SF0">
    <property type="entry name" value="ABC TRANSPORTER PERMEASE PROTEIN MJ0413-RELATED"/>
    <property type="match status" value="1"/>
</dbReference>
<feature type="transmembrane region" description="Helical" evidence="7">
    <location>
        <begin position="145"/>
        <end position="167"/>
    </location>
</feature>
<dbReference type="SUPFAM" id="SSF161098">
    <property type="entry name" value="MetI-like"/>
    <property type="match status" value="1"/>
</dbReference>
<evidence type="ECO:0000256" key="1">
    <source>
        <dbReference type="ARBA" id="ARBA00004651"/>
    </source>
</evidence>
<dbReference type="InterPro" id="IPR000515">
    <property type="entry name" value="MetI-like"/>
</dbReference>
<evidence type="ECO:0000256" key="7">
    <source>
        <dbReference type="RuleBase" id="RU363032"/>
    </source>
</evidence>
<evidence type="ECO:0000256" key="6">
    <source>
        <dbReference type="ARBA" id="ARBA00023136"/>
    </source>
</evidence>
<comment type="similarity">
    <text evidence="7">Belongs to the binding-protein-dependent transport system permease family.</text>
</comment>
<keyword evidence="10" id="KW-1185">Reference proteome</keyword>
<accession>A0ABN2IB57</accession>
<gene>
    <name evidence="9" type="ORF">GCM10009808_19560</name>
</gene>
<feature type="domain" description="ABC transmembrane type-1" evidence="8">
    <location>
        <begin position="79"/>
        <end position="263"/>
    </location>
</feature>
<reference evidence="9 10" key="1">
    <citation type="journal article" date="2019" name="Int. J. Syst. Evol. Microbiol.">
        <title>The Global Catalogue of Microorganisms (GCM) 10K type strain sequencing project: providing services to taxonomists for standard genome sequencing and annotation.</title>
        <authorList>
            <consortium name="The Broad Institute Genomics Platform"/>
            <consortium name="The Broad Institute Genome Sequencing Center for Infectious Disease"/>
            <person name="Wu L."/>
            <person name="Ma J."/>
        </authorList>
    </citation>
    <scope>NUCLEOTIDE SEQUENCE [LARGE SCALE GENOMIC DNA]</scope>
    <source>
        <strain evidence="9 10">JCM 15577</strain>
    </source>
</reference>
<keyword evidence="3" id="KW-1003">Cell membrane</keyword>
<dbReference type="Proteomes" id="UP001501690">
    <property type="component" value="Unassembled WGS sequence"/>
</dbReference>
<keyword evidence="5 7" id="KW-1133">Transmembrane helix</keyword>
<dbReference type="RefSeq" id="WP_344072051.1">
    <property type="nucleotide sequence ID" value="NZ_BAAAPL010000002.1"/>
</dbReference>
<keyword evidence="2 7" id="KW-0813">Transport</keyword>
<evidence type="ECO:0000256" key="3">
    <source>
        <dbReference type="ARBA" id="ARBA00022475"/>
    </source>
</evidence>
<organism evidence="9 10">
    <name type="scientific">Microbacterium sediminicola</name>
    <dbReference type="NCBI Taxonomy" id="415210"/>
    <lineage>
        <taxon>Bacteria</taxon>
        <taxon>Bacillati</taxon>
        <taxon>Actinomycetota</taxon>
        <taxon>Actinomycetes</taxon>
        <taxon>Micrococcales</taxon>
        <taxon>Microbacteriaceae</taxon>
        <taxon>Microbacterium</taxon>
    </lineage>
</organism>
<dbReference type="EMBL" id="BAAAPL010000002">
    <property type="protein sequence ID" value="GAA1701635.1"/>
    <property type="molecule type" value="Genomic_DNA"/>
</dbReference>
<protein>
    <submittedName>
        <fullName evidence="9">ABC transporter permease</fullName>
    </submittedName>
</protein>
<keyword evidence="4 7" id="KW-0812">Transmembrane</keyword>
<dbReference type="PROSITE" id="PS50928">
    <property type="entry name" value="ABC_TM1"/>
    <property type="match status" value="1"/>
</dbReference>
<comment type="caution">
    <text evidence="9">The sequence shown here is derived from an EMBL/GenBank/DDBJ whole genome shotgun (WGS) entry which is preliminary data.</text>
</comment>
<dbReference type="Gene3D" id="1.10.3720.10">
    <property type="entry name" value="MetI-like"/>
    <property type="match status" value="1"/>
</dbReference>
<comment type="subcellular location">
    <subcellularLocation>
        <location evidence="1 7">Cell membrane</location>
        <topology evidence="1 7">Multi-pass membrane protein</topology>
    </subcellularLocation>
</comment>
<feature type="transmembrane region" description="Helical" evidence="7">
    <location>
        <begin position="241"/>
        <end position="262"/>
    </location>
</feature>
<proteinExistence type="inferred from homology"/>
<evidence type="ECO:0000256" key="4">
    <source>
        <dbReference type="ARBA" id="ARBA00022692"/>
    </source>
</evidence>